<protein>
    <submittedName>
        <fullName evidence="1">Uncharacterized protein</fullName>
    </submittedName>
</protein>
<dbReference type="GO" id="GO:0003676">
    <property type="term" value="F:nucleic acid binding"/>
    <property type="evidence" value="ECO:0007669"/>
    <property type="project" value="InterPro"/>
</dbReference>
<name>A0AAD5U848_9FUNG</name>
<comment type="caution">
    <text evidence="1">The sequence shown here is derived from an EMBL/GenBank/DDBJ whole genome shotgun (WGS) entry which is preliminary data.</text>
</comment>
<dbReference type="AlphaFoldDB" id="A0AAD5U848"/>
<organism evidence="1 2">
    <name type="scientific">Clydaea vesicula</name>
    <dbReference type="NCBI Taxonomy" id="447962"/>
    <lineage>
        <taxon>Eukaryota</taxon>
        <taxon>Fungi</taxon>
        <taxon>Fungi incertae sedis</taxon>
        <taxon>Chytridiomycota</taxon>
        <taxon>Chytridiomycota incertae sedis</taxon>
        <taxon>Chytridiomycetes</taxon>
        <taxon>Lobulomycetales</taxon>
        <taxon>Lobulomycetaceae</taxon>
        <taxon>Clydaea</taxon>
    </lineage>
</organism>
<reference evidence="1" key="1">
    <citation type="submission" date="2020-05" db="EMBL/GenBank/DDBJ databases">
        <title>Phylogenomic resolution of chytrid fungi.</title>
        <authorList>
            <person name="Stajich J.E."/>
            <person name="Amses K."/>
            <person name="Simmons R."/>
            <person name="Seto K."/>
            <person name="Myers J."/>
            <person name="Bonds A."/>
            <person name="Quandt C.A."/>
            <person name="Barry K."/>
            <person name="Liu P."/>
            <person name="Grigoriev I."/>
            <person name="Longcore J.E."/>
            <person name="James T.Y."/>
        </authorList>
    </citation>
    <scope>NUCLEOTIDE SEQUENCE</scope>
    <source>
        <strain evidence="1">JEL0476</strain>
    </source>
</reference>
<gene>
    <name evidence="1" type="ORF">HK099_004167</name>
</gene>
<sequence>MAFRLKKEKDLRPRVILAQNLNPNVSVVSLSRFVKELCPHVHLSSADIPPEWSSNNDKTGFLEFGNPDDCIDALECK</sequence>
<evidence type="ECO:0000313" key="1">
    <source>
        <dbReference type="EMBL" id="KAJ3226749.1"/>
    </source>
</evidence>
<evidence type="ECO:0000313" key="2">
    <source>
        <dbReference type="Proteomes" id="UP001211065"/>
    </source>
</evidence>
<keyword evidence="2" id="KW-1185">Reference proteome</keyword>
<proteinExistence type="predicted"/>
<dbReference type="CDD" id="cd00590">
    <property type="entry name" value="RRM_SF"/>
    <property type="match status" value="1"/>
</dbReference>
<dbReference type="Proteomes" id="UP001211065">
    <property type="component" value="Unassembled WGS sequence"/>
</dbReference>
<dbReference type="InterPro" id="IPR035979">
    <property type="entry name" value="RBD_domain_sf"/>
</dbReference>
<accession>A0AAD5U848</accession>
<dbReference type="SUPFAM" id="SSF54928">
    <property type="entry name" value="RNA-binding domain, RBD"/>
    <property type="match status" value="1"/>
</dbReference>
<dbReference type="EMBL" id="JADGJW010000029">
    <property type="protein sequence ID" value="KAJ3226749.1"/>
    <property type="molecule type" value="Genomic_DNA"/>
</dbReference>